<keyword evidence="3" id="KW-1185">Reference proteome</keyword>
<dbReference type="InterPro" id="IPR029063">
    <property type="entry name" value="SAM-dependent_MTases_sf"/>
</dbReference>
<evidence type="ECO:0000313" key="3">
    <source>
        <dbReference type="Proteomes" id="UP001284537"/>
    </source>
</evidence>
<keyword evidence="2" id="KW-0808">Transferase</keyword>
<protein>
    <submittedName>
        <fullName evidence="2">Methyltransferase domain-containing protein</fullName>
    </submittedName>
</protein>
<evidence type="ECO:0000313" key="2">
    <source>
        <dbReference type="EMBL" id="MDX8128461.1"/>
    </source>
</evidence>
<proteinExistence type="predicted"/>
<keyword evidence="2" id="KW-0489">Methyltransferase</keyword>
<reference evidence="2 3" key="1">
    <citation type="submission" date="2023-11" db="EMBL/GenBank/DDBJ databases">
        <authorList>
            <person name="Ouyang M.-Y."/>
        </authorList>
    </citation>
    <scope>NUCLEOTIDE SEQUENCE [LARGE SCALE GENOMIC DNA]</scope>
    <source>
        <strain evidence="2 3">OY6</strain>
    </source>
</reference>
<gene>
    <name evidence="2" type="ORF">QLH52_14300</name>
</gene>
<dbReference type="SUPFAM" id="SSF53335">
    <property type="entry name" value="S-adenosyl-L-methionine-dependent methyltransferases"/>
    <property type="match status" value="1"/>
</dbReference>
<dbReference type="Proteomes" id="UP001284537">
    <property type="component" value="Unassembled WGS sequence"/>
</dbReference>
<dbReference type="Gene3D" id="3.40.50.150">
    <property type="entry name" value="Vaccinia Virus protein VP39"/>
    <property type="match status" value="1"/>
</dbReference>
<comment type="caution">
    <text evidence="2">The sequence shown here is derived from an EMBL/GenBank/DDBJ whole genome shotgun (WGS) entry which is preliminary data.</text>
</comment>
<feature type="domain" description="Methyltransferase type 11" evidence="1">
    <location>
        <begin position="171"/>
        <end position="282"/>
    </location>
</feature>
<name>A0ABU4UG47_9GAMM</name>
<dbReference type="InterPro" id="IPR013216">
    <property type="entry name" value="Methyltransf_11"/>
</dbReference>
<organism evidence="2 3">
    <name type="scientific">Methylomonas defluvii</name>
    <dbReference type="NCBI Taxonomy" id="3045149"/>
    <lineage>
        <taxon>Bacteria</taxon>
        <taxon>Pseudomonadati</taxon>
        <taxon>Pseudomonadota</taxon>
        <taxon>Gammaproteobacteria</taxon>
        <taxon>Methylococcales</taxon>
        <taxon>Methylococcaceae</taxon>
        <taxon>Methylomonas</taxon>
    </lineage>
</organism>
<dbReference type="GO" id="GO:0008168">
    <property type="term" value="F:methyltransferase activity"/>
    <property type="evidence" value="ECO:0007669"/>
    <property type="project" value="UniProtKB-KW"/>
</dbReference>
<sequence length="474" mass="54531">MYQCIACRGNLIDESPSIKICSHCGTSYPIINGISFFLLPDPFSSLQGFVMEMEEAKAALTKINQSLEDFERCSDTGTFERRIRTIKEGIDGNIRVLEKSCQPIMDFLQNRTRQDNALAWSSVKSGFTFHDMLPYFYQDWFGTPDFSEVRKLFAKTLDEHCKDRESVAVLGAGACGLLYNISDNFQVSYGVDLSLPTLLSAKMLIEGEALTFHLQTADWHYIELASPKPTENDIRYIVSDVMNMPFESASLSVVITQYMLDIASNPKRLSEEIFRVLKPDGMWINFSNPFRVLGDPVELGWRKLNELPDFFKKMGFEPVSMEIEHFTLLNVEKICNETGNTKQLVHFLTLRKSQDIPDFSKNEKSIQRFFKQNDNIWHEIPEIVKGRELDFVRRRSFDELGRVRESLEISLAGHFFSIPSNFAMLLETIFECINGNNSLREIFAVLQQNNIGLSEVEFLQLIYTLNIQHYLIKL</sequence>
<dbReference type="GO" id="GO:0032259">
    <property type="term" value="P:methylation"/>
    <property type="evidence" value="ECO:0007669"/>
    <property type="project" value="UniProtKB-KW"/>
</dbReference>
<accession>A0ABU4UG47</accession>
<dbReference type="Pfam" id="PF08241">
    <property type="entry name" value="Methyltransf_11"/>
    <property type="match status" value="1"/>
</dbReference>
<dbReference type="RefSeq" id="WP_319962006.1">
    <property type="nucleotide sequence ID" value="NZ_JAXARY010000013.1"/>
</dbReference>
<dbReference type="EMBL" id="JAXARY010000013">
    <property type="protein sequence ID" value="MDX8128461.1"/>
    <property type="molecule type" value="Genomic_DNA"/>
</dbReference>
<evidence type="ECO:0000259" key="1">
    <source>
        <dbReference type="Pfam" id="PF08241"/>
    </source>
</evidence>